<feature type="chain" id="PRO_5011451535" evidence="9">
    <location>
        <begin position="24"/>
        <end position="427"/>
    </location>
</feature>
<dbReference type="STRING" id="1036779.SAMN04515666_105435"/>
<organism evidence="10 11">
    <name type="scientific">Bosea lupini</name>
    <dbReference type="NCBI Taxonomy" id="1036779"/>
    <lineage>
        <taxon>Bacteria</taxon>
        <taxon>Pseudomonadati</taxon>
        <taxon>Pseudomonadota</taxon>
        <taxon>Alphaproteobacteria</taxon>
        <taxon>Hyphomicrobiales</taxon>
        <taxon>Boseaceae</taxon>
        <taxon>Bosea</taxon>
    </lineage>
</organism>
<reference evidence="11" key="1">
    <citation type="submission" date="2016-10" db="EMBL/GenBank/DDBJ databases">
        <authorList>
            <person name="Varghese N."/>
            <person name="Submissions S."/>
        </authorList>
    </citation>
    <scope>NUCLEOTIDE SEQUENCE [LARGE SCALE GENOMIC DNA]</scope>
    <source>
        <strain evidence="11">LMG 26383,CCUG 61248,R- 45681</strain>
    </source>
</reference>
<dbReference type="InterPro" id="IPR006059">
    <property type="entry name" value="SBP"/>
</dbReference>
<dbReference type="PANTHER" id="PTHR43649:SF33">
    <property type="entry name" value="POLYGALACTURONAN_RHAMNOGALACTURONAN-BINDING PROTEIN YTCQ"/>
    <property type="match status" value="1"/>
</dbReference>
<dbReference type="Proteomes" id="UP000199664">
    <property type="component" value="Unassembled WGS sequence"/>
</dbReference>
<protein>
    <submittedName>
        <fullName evidence="10">ABC-type glycerol-3-phosphate transport system, substrate-binding protein</fullName>
    </submittedName>
</protein>
<feature type="signal peptide" evidence="9">
    <location>
        <begin position="1"/>
        <end position="23"/>
    </location>
</feature>
<comment type="subcellular location">
    <subcellularLocation>
        <location evidence="1">Periplasm</location>
    </subcellularLocation>
</comment>
<evidence type="ECO:0000256" key="7">
    <source>
        <dbReference type="ARBA" id="ARBA00023139"/>
    </source>
</evidence>
<dbReference type="PANTHER" id="PTHR43649">
    <property type="entry name" value="ARABINOSE-BINDING PROTEIN-RELATED"/>
    <property type="match status" value="1"/>
</dbReference>
<evidence type="ECO:0000256" key="2">
    <source>
        <dbReference type="ARBA" id="ARBA00008520"/>
    </source>
</evidence>
<keyword evidence="8" id="KW-0449">Lipoprotein</keyword>
<keyword evidence="4 9" id="KW-0732">Signal</keyword>
<keyword evidence="6" id="KW-0472">Membrane</keyword>
<evidence type="ECO:0000256" key="4">
    <source>
        <dbReference type="ARBA" id="ARBA00022729"/>
    </source>
</evidence>
<sequence length="427" mass="47320">MRFLKRIAAAAGIVMAGALPSAAQTLTVWHDLGDNGLKWFEAMSAEFAKQRPGVTVKSLSYPTDQWFGRVISALNTDSAPDLIYNNYERVIRIQDQTGKVSDLKPVLGKITDKAFLTEDDLKVATYKDRQIIIPIQRVQMGFGVRKSWLDKLGETFPETWEDAKRVAAKFRDNDPDGNGKADTFGFALEAAKPRDLIHILDLFSFGTGLRHTLIDPAGNITIDEPRHAAVLEEFLKTYTSYKFVAPDTINHSFTEMYQVIEGGRGGMFRVGDWNVKKWDGEKVLNGDFIVGKWPKFAAGETNYVVIGGMRGIAIPENAPNKALAQEFAQFMLTKAAQQASLDNVGAAVRADLDVAALSPRSQYFAKAEAPLIAYDFPEAVHSFYPELEAAFHKKLLSGIAKPPADWKPFIAETAKEMRELAAKLKAK</sequence>
<dbReference type="GO" id="GO:0042597">
    <property type="term" value="C:periplasmic space"/>
    <property type="evidence" value="ECO:0007669"/>
    <property type="project" value="UniProtKB-SubCell"/>
</dbReference>
<keyword evidence="3" id="KW-1003">Cell membrane</keyword>
<keyword evidence="11" id="KW-1185">Reference proteome</keyword>
<evidence type="ECO:0000256" key="3">
    <source>
        <dbReference type="ARBA" id="ARBA00022475"/>
    </source>
</evidence>
<dbReference type="EMBL" id="FOAN01000005">
    <property type="protein sequence ID" value="SEL82325.1"/>
    <property type="molecule type" value="Genomic_DNA"/>
</dbReference>
<evidence type="ECO:0000256" key="5">
    <source>
        <dbReference type="ARBA" id="ARBA00022764"/>
    </source>
</evidence>
<dbReference type="Gene3D" id="3.40.190.10">
    <property type="entry name" value="Periplasmic binding protein-like II"/>
    <property type="match status" value="1"/>
</dbReference>
<dbReference type="InterPro" id="IPR050490">
    <property type="entry name" value="Bact_solute-bd_prot1"/>
</dbReference>
<dbReference type="Pfam" id="PF01547">
    <property type="entry name" value="SBP_bac_1"/>
    <property type="match status" value="1"/>
</dbReference>
<evidence type="ECO:0000256" key="6">
    <source>
        <dbReference type="ARBA" id="ARBA00023136"/>
    </source>
</evidence>
<dbReference type="RefSeq" id="WP_091836954.1">
    <property type="nucleotide sequence ID" value="NZ_FOAN01000005.1"/>
</dbReference>
<name>A0A1H7TCS8_9HYPH</name>
<keyword evidence="5" id="KW-0574">Periplasm</keyword>
<gene>
    <name evidence="10" type="ORF">SAMN04515666_105435</name>
</gene>
<evidence type="ECO:0000256" key="9">
    <source>
        <dbReference type="SAM" id="SignalP"/>
    </source>
</evidence>
<evidence type="ECO:0000313" key="11">
    <source>
        <dbReference type="Proteomes" id="UP000199664"/>
    </source>
</evidence>
<proteinExistence type="inferred from homology"/>
<comment type="similarity">
    <text evidence="2">Belongs to the bacterial solute-binding protein 1 family.</text>
</comment>
<evidence type="ECO:0000313" key="10">
    <source>
        <dbReference type="EMBL" id="SEL82325.1"/>
    </source>
</evidence>
<dbReference type="SUPFAM" id="SSF53850">
    <property type="entry name" value="Periplasmic binding protein-like II"/>
    <property type="match status" value="1"/>
</dbReference>
<evidence type="ECO:0000256" key="8">
    <source>
        <dbReference type="ARBA" id="ARBA00023288"/>
    </source>
</evidence>
<keyword evidence="7" id="KW-0564">Palmitate</keyword>
<evidence type="ECO:0000256" key="1">
    <source>
        <dbReference type="ARBA" id="ARBA00004418"/>
    </source>
</evidence>
<dbReference type="OrthoDB" id="9787283at2"/>
<accession>A0A1H7TCS8</accession>
<dbReference type="AlphaFoldDB" id="A0A1H7TCS8"/>